<name>A0ACD4NMT6_9HYPH</name>
<proteinExistence type="predicted"/>
<evidence type="ECO:0000313" key="1">
    <source>
        <dbReference type="EMBL" id="WAJ28054.1"/>
    </source>
</evidence>
<organism evidence="1 2">
    <name type="scientific">Antarcticirhabdus aurantiaca</name>
    <dbReference type="NCBI Taxonomy" id="2606717"/>
    <lineage>
        <taxon>Bacteria</taxon>
        <taxon>Pseudomonadati</taxon>
        <taxon>Pseudomonadota</taxon>
        <taxon>Alphaproteobacteria</taxon>
        <taxon>Hyphomicrobiales</taxon>
        <taxon>Aurantimonadaceae</taxon>
        <taxon>Antarcticirhabdus</taxon>
    </lineage>
</organism>
<keyword evidence="2" id="KW-1185">Reference proteome</keyword>
<evidence type="ECO:0000313" key="2">
    <source>
        <dbReference type="Proteomes" id="UP001163223"/>
    </source>
</evidence>
<reference evidence="1" key="1">
    <citation type="submission" date="2022-11" db="EMBL/GenBank/DDBJ databases">
        <title>beta-Carotene-producing bacterium, Jeongeuplla avenae sp. nov., alleviates the salt stress of Arabidopsis seedlings.</title>
        <authorList>
            <person name="Jiang L."/>
            <person name="Lee J."/>
        </authorList>
    </citation>
    <scope>NUCLEOTIDE SEQUENCE</scope>
    <source>
        <strain evidence="1">DY_R2A_6</strain>
    </source>
</reference>
<protein>
    <submittedName>
        <fullName evidence="1">NAD(P)-dependent oxidoreductase</fullName>
    </submittedName>
</protein>
<accession>A0ACD4NMT6</accession>
<gene>
    <name evidence="1" type="ORF">OXU80_25040</name>
</gene>
<dbReference type="EMBL" id="CP113520">
    <property type="protein sequence ID" value="WAJ28054.1"/>
    <property type="molecule type" value="Genomic_DNA"/>
</dbReference>
<dbReference type="Proteomes" id="UP001163223">
    <property type="component" value="Chromosome"/>
</dbReference>
<sequence>MSAHAFRVGVIGLGQMGRGIAANLDRAGLLAAAFDVAPGAFAAAELSPAVQDASPAAMGETCDTVLFALPATPEIEACLAGPDGLLATERPGQILVDLTTSHPGDTRRVAERVREAGRAYIDCGMTGGAKGAAAGTLTLMAGGEAEALARVRPVLGVIAARVVHVGPSGAGHALKLIHNMVLHTVFLATCEGARAATRAGIDLATTIEVFNAGNARSFVTERRFPDHILSGRFDGRSFVSTFAKDLGLAERFLREIGAPALYGPLTSALLSRAVDEGLGDEDFTRLYEHVEALLAAEGQAAR</sequence>